<evidence type="ECO:0000256" key="2">
    <source>
        <dbReference type="ARBA" id="ARBA00022801"/>
    </source>
</evidence>
<dbReference type="CDD" id="cd05483">
    <property type="entry name" value="retropepsin_like_bacteria"/>
    <property type="match status" value="2"/>
</dbReference>
<dbReference type="Gene3D" id="2.40.70.10">
    <property type="entry name" value="Acid Proteases"/>
    <property type="match status" value="2"/>
</dbReference>
<evidence type="ECO:0000259" key="6">
    <source>
        <dbReference type="PROSITE" id="PS50175"/>
    </source>
</evidence>
<feature type="signal peptide" evidence="5">
    <location>
        <begin position="1"/>
        <end position="21"/>
    </location>
</feature>
<proteinExistence type="predicted"/>
<dbReference type="SUPFAM" id="SSF50630">
    <property type="entry name" value="Acid proteases"/>
    <property type="match status" value="2"/>
</dbReference>
<evidence type="ECO:0000313" key="7">
    <source>
        <dbReference type="EMBL" id="RDE06984.1"/>
    </source>
</evidence>
<dbReference type="PANTHER" id="PTHR44858:SF1">
    <property type="entry name" value="UDP-N-ACETYLGLUCOSAMINE--PEPTIDE N-ACETYLGLUCOSAMINYLTRANSFERASE SPINDLY-RELATED"/>
    <property type="match status" value="1"/>
</dbReference>
<keyword evidence="8" id="KW-1185">Reference proteome</keyword>
<dbReference type="SUPFAM" id="SSF48452">
    <property type="entry name" value="TPR-like"/>
    <property type="match status" value="2"/>
</dbReference>
<evidence type="ECO:0000313" key="8">
    <source>
        <dbReference type="Proteomes" id="UP000253918"/>
    </source>
</evidence>
<feature type="chain" id="PRO_5016603951" description="Peptidase A2 domain-containing protein" evidence="5">
    <location>
        <begin position="22"/>
        <end position="584"/>
    </location>
</feature>
<dbReference type="Pfam" id="PF13975">
    <property type="entry name" value="gag-asp_proteas"/>
    <property type="match status" value="1"/>
</dbReference>
<organism evidence="7 8">
    <name type="scientific">Sphingomonas aracearum</name>
    <dbReference type="NCBI Taxonomy" id="2283317"/>
    <lineage>
        <taxon>Bacteria</taxon>
        <taxon>Pseudomonadati</taxon>
        <taxon>Pseudomonadota</taxon>
        <taxon>Alphaproteobacteria</taxon>
        <taxon>Sphingomonadales</taxon>
        <taxon>Sphingomonadaceae</taxon>
        <taxon>Sphingomonas</taxon>
    </lineage>
</organism>
<gene>
    <name evidence="7" type="ORF">DVW87_04795</name>
</gene>
<dbReference type="InterPro" id="IPR011990">
    <property type="entry name" value="TPR-like_helical_dom_sf"/>
</dbReference>
<dbReference type="GO" id="GO:0006508">
    <property type="term" value="P:proteolysis"/>
    <property type="evidence" value="ECO:0007669"/>
    <property type="project" value="InterPro"/>
</dbReference>
<dbReference type="PROSITE" id="PS51257">
    <property type="entry name" value="PROKAR_LIPOPROTEIN"/>
    <property type="match status" value="1"/>
</dbReference>
<feature type="repeat" description="TPR" evidence="4">
    <location>
        <begin position="333"/>
        <end position="366"/>
    </location>
</feature>
<dbReference type="PROSITE" id="PS50005">
    <property type="entry name" value="TPR"/>
    <property type="match status" value="1"/>
</dbReference>
<evidence type="ECO:0000256" key="4">
    <source>
        <dbReference type="PROSITE-ProRule" id="PRU00339"/>
    </source>
</evidence>
<keyword evidence="3 4" id="KW-0802">TPR repeat</keyword>
<protein>
    <recommendedName>
        <fullName evidence="6">Peptidase A2 domain-containing protein</fullName>
    </recommendedName>
</protein>
<reference evidence="7 8" key="1">
    <citation type="submission" date="2018-07" db="EMBL/GenBank/DDBJ databases">
        <title>a novel species of Sphingomonas isolated from the rhizosphere soil of Araceae plant.</title>
        <authorList>
            <person name="Zhiyong W."/>
            <person name="Qinglan Z."/>
            <person name="Zhiwei F."/>
            <person name="Ding X."/>
            <person name="Gejiao W."/>
            <person name="Shixue Z."/>
        </authorList>
    </citation>
    <scope>NUCLEOTIDE SEQUENCE [LARGE SCALE GENOMIC DNA]</scope>
    <source>
        <strain evidence="7 8">WZY 27</strain>
    </source>
</reference>
<feature type="domain" description="Peptidase A2" evidence="6">
    <location>
        <begin position="51"/>
        <end position="131"/>
    </location>
</feature>
<dbReference type="SMART" id="SM00028">
    <property type="entry name" value="TPR"/>
    <property type="match status" value="5"/>
</dbReference>
<dbReference type="Pfam" id="PF13432">
    <property type="entry name" value="TPR_16"/>
    <property type="match status" value="2"/>
</dbReference>
<keyword evidence="2" id="KW-0378">Hydrolase</keyword>
<dbReference type="OrthoDB" id="9813074at2"/>
<evidence type="ECO:0000256" key="1">
    <source>
        <dbReference type="ARBA" id="ARBA00022737"/>
    </source>
</evidence>
<accession>A0A369VX75</accession>
<dbReference type="InterPro" id="IPR050498">
    <property type="entry name" value="Ycf3"/>
</dbReference>
<evidence type="ECO:0000256" key="3">
    <source>
        <dbReference type="ARBA" id="ARBA00022803"/>
    </source>
</evidence>
<dbReference type="PROSITE" id="PS50175">
    <property type="entry name" value="ASP_PROT_RETROV"/>
    <property type="match status" value="1"/>
</dbReference>
<dbReference type="RefSeq" id="WP_114686564.1">
    <property type="nucleotide sequence ID" value="NZ_QQNB01000001.1"/>
</dbReference>
<keyword evidence="1" id="KW-0677">Repeat</keyword>
<dbReference type="InterPro" id="IPR001995">
    <property type="entry name" value="Peptidase_A2_cat"/>
</dbReference>
<name>A0A369VX75_9SPHN</name>
<dbReference type="Pfam" id="PF13181">
    <property type="entry name" value="TPR_8"/>
    <property type="match status" value="1"/>
</dbReference>
<dbReference type="PANTHER" id="PTHR44858">
    <property type="entry name" value="TETRATRICOPEPTIDE REPEAT PROTEIN 6"/>
    <property type="match status" value="1"/>
</dbReference>
<dbReference type="InterPro" id="IPR034122">
    <property type="entry name" value="Retropepsin-like_bacterial"/>
</dbReference>
<dbReference type="GO" id="GO:0004190">
    <property type="term" value="F:aspartic-type endopeptidase activity"/>
    <property type="evidence" value="ECO:0007669"/>
    <property type="project" value="InterPro"/>
</dbReference>
<evidence type="ECO:0000256" key="5">
    <source>
        <dbReference type="SAM" id="SignalP"/>
    </source>
</evidence>
<keyword evidence="5" id="KW-0732">Signal</keyword>
<sequence length="584" mass="62454">MKWRGWVLGGCALLAAQPAAAACKVGKMLELPVTMAGRRPMVTAQFGGKDAHFIVDSGAFYSTLSRASAAEFGVQVRPAPPSFYVKGVGGTSSVGIGTTRDFKLGGVTLPKADFIVGGSDTGTAGLLGQNILGLADVEYDLPHGAVRLMRTTDCDKATLAYWAGERPFSTIRLEERDPISRFKPHTIATVLINGVKVRAEFDTGAQGSLLSLAAAKRIGVTPASPGVERSGETGGVGSRRIPTWRATFDSIDLAGERLFKPKITIADVDLGGADMLIGSDFFLTHRMFVSNAQGLMYFTYEGGPVFGLSPRGAVDTAGKRLDLTSTEPEPTTAEAFARRGAVLASNRRFDAALADFDKACELAPNEPRFFYQRAMAQLATRQPRRALADLDRVLKLDPTHVDARMMRASGRAAAKDEKGAIEDMAAADAALAPSSDKRLGVAAFWNGHGAPEKALANYDLWFRDHARDSSRAGAFNGRCWARAQLGRELDKALDDCNAAIRLRGQDGSYFDSRALVKLRSGDTAGALADYDMALKLSPKNAGSLYGRSLARRKLGRMQEADADRTAALALNADIAERAKKIGLE</sequence>
<dbReference type="EMBL" id="QQNB01000001">
    <property type="protein sequence ID" value="RDE06984.1"/>
    <property type="molecule type" value="Genomic_DNA"/>
</dbReference>
<dbReference type="InterPro" id="IPR021109">
    <property type="entry name" value="Peptidase_aspartic_dom_sf"/>
</dbReference>
<dbReference type="Pfam" id="PF13650">
    <property type="entry name" value="Asp_protease_2"/>
    <property type="match status" value="1"/>
</dbReference>
<dbReference type="InterPro" id="IPR019734">
    <property type="entry name" value="TPR_rpt"/>
</dbReference>
<dbReference type="Proteomes" id="UP000253918">
    <property type="component" value="Unassembled WGS sequence"/>
</dbReference>
<dbReference type="Gene3D" id="1.25.40.10">
    <property type="entry name" value="Tetratricopeptide repeat domain"/>
    <property type="match status" value="2"/>
</dbReference>
<dbReference type="AlphaFoldDB" id="A0A369VX75"/>
<comment type="caution">
    <text evidence="7">The sequence shown here is derived from an EMBL/GenBank/DDBJ whole genome shotgun (WGS) entry which is preliminary data.</text>
</comment>